<protein>
    <submittedName>
        <fullName evidence="1">SapC family protein</fullName>
    </submittedName>
</protein>
<dbReference type="InterPro" id="IPR010836">
    <property type="entry name" value="SapC"/>
</dbReference>
<sequence length="170" mass="19110">MTGSTKSTMELLDGRVHKDIKIDTSIVDTLQNRVNVATVIAQELSTLVHEYSIFITKSPTSGEFQLTAILGFSDKQNLYLRDNKWQATYMPLDIIRRPFQAYMPDKDNMNKGHIAIDVAAEQVNKKQGAALFDEEGKKTDYLTKIESTFSQLMGASVIPLTYSNKPMNLT</sequence>
<name>A0ABU3SWI2_9ALTE</name>
<keyword evidence="2" id="KW-1185">Reference proteome</keyword>
<evidence type="ECO:0000313" key="1">
    <source>
        <dbReference type="EMBL" id="MDU0354356.1"/>
    </source>
</evidence>
<dbReference type="RefSeq" id="WP_316025963.1">
    <property type="nucleotide sequence ID" value="NZ_JAWDIO010000002.1"/>
</dbReference>
<dbReference type="EMBL" id="JAWDIO010000002">
    <property type="protein sequence ID" value="MDU0354356.1"/>
    <property type="molecule type" value="Genomic_DNA"/>
</dbReference>
<dbReference type="Pfam" id="PF07277">
    <property type="entry name" value="SapC"/>
    <property type="match status" value="1"/>
</dbReference>
<proteinExistence type="predicted"/>
<accession>A0ABU3SWI2</accession>
<organism evidence="1 2">
    <name type="scientific">Paraglaciecola aquimarina</name>
    <dbReference type="NCBI Taxonomy" id="1235557"/>
    <lineage>
        <taxon>Bacteria</taxon>
        <taxon>Pseudomonadati</taxon>
        <taxon>Pseudomonadota</taxon>
        <taxon>Gammaproteobacteria</taxon>
        <taxon>Alteromonadales</taxon>
        <taxon>Alteromonadaceae</taxon>
        <taxon>Paraglaciecola</taxon>
    </lineage>
</organism>
<dbReference type="Proteomes" id="UP001247805">
    <property type="component" value="Unassembled WGS sequence"/>
</dbReference>
<comment type="caution">
    <text evidence="1">The sequence shown here is derived from an EMBL/GenBank/DDBJ whole genome shotgun (WGS) entry which is preliminary data.</text>
</comment>
<evidence type="ECO:0000313" key="2">
    <source>
        <dbReference type="Proteomes" id="UP001247805"/>
    </source>
</evidence>
<reference evidence="1 2" key="1">
    <citation type="submission" date="2023-10" db="EMBL/GenBank/DDBJ databases">
        <title>Glaciecola aquimarina strain GGW-M5 nov., isolated from a coastal seawater.</title>
        <authorList>
            <person name="Bayburt H."/>
            <person name="Kim J.M."/>
            <person name="Choi B.J."/>
            <person name="Jeon C.O."/>
        </authorList>
    </citation>
    <scope>NUCLEOTIDE SEQUENCE [LARGE SCALE GENOMIC DNA]</scope>
    <source>
        <strain evidence="1 2">KCTC 32108</strain>
    </source>
</reference>
<gene>
    <name evidence="1" type="ORF">RS130_10810</name>
</gene>